<dbReference type="SMART" id="SM00388">
    <property type="entry name" value="HisKA"/>
    <property type="match status" value="1"/>
</dbReference>
<gene>
    <name evidence="9" type="ORF">KCG34_18375</name>
</gene>
<keyword evidence="4" id="KW-0808">Transferase</keyword>
<keyword evidence="7" id="KW-0812">Transmembrane</keyword>
<dbReference type="InterPro" id="IPR050736">
    <property type="entry name" value="Sensor_HK_Regulatory"/>
</dbReference>
<dbReference type="InterPro" id="IPR036097">
    <property type="entry name" value="HisK_dim/P_sf"/>
</dbReference>
<keyword evidence="10" id="KW-1185">Reference proteome</keyword>
<dbReference type="SUPFAM" id="SSF55874">
    <property type="entry name" value="ATPase domain of HSP90 chaperone/DNA topoisomerase II/histidine kinase"/>
    <property type="match status" value="1"/>
</dbReference>
<organism evidence="9 10">
    <name type="scientific">Phenylobacterium montanum</name>
    <dbReference type="NCBI Taxonomy" id="2823693"/>
    <lineage>
        <taxon>Bacteria</taxon>
        <taxon>Pseudomonadati</taxon>
        <taxon>Pseudomonadota</taxon>
        <taxon>Alphaproteobacteria</taxon>
        <taxon>Caulobacterales</taxon>
        <taxon>Caulobacteraceae</taxon>
        <taxon>Phenylobacterium</taxon>
    </lineage>
</organism>
<accession>A0A975ITQ7</accession>
<evidence type="ECO:0000256" key="2">
    <source>
        <dbReference type="ARBA" id="ARBA00012438"/>
    </source>
</evidence>
<dbReference type="Gene3D" id="3.30.450.20">
    <property type="entry name" value="PAS domain"/>
    <property type="match status" value="2"/>
</dbReference>
<evidence type="ECO:0000256" key="5">
    <source>
        <dbReference type="ARBA" id="ARBA00022777"/>
    </source>
</evidence>
<reference evidence="9" key="1">
    <citation type="submission" date="2021-04" db="EMBL/GenBank/DDBJ databases">
        <title>The complete genome sequence of Caulobacter sp. S6.</title>
        <authorList>
            <person name="Tang Y."/>
            <person name="Ouyang W."/>
            <person name="Liu Q."/>
            <person name="Huang B."/>
            <person name="Guo Z."/>
            <person name="Lei P."/>
        </authorList>
    </citation>
    <scope>NUCLEOTIDE SEQUENCE</scope>
    <source>
        <strain evidence="9">S6</strain>
    </source>
</reference>
<dbReference type="AlphaFoldDB" id="A0A975ITQ7"/>
<evidence type="ECO:0000256" key="6">
    <source>
        <dbReference type="ARBA" id="ARBA00023012"/>
    </source>
</evidence>
<dbReference type="SUPFAM" id="SSF47384">
    <property type="entry name" value="Homodimeric domain of signal transducing histidine kinase"/>
    <property type="match status" value="1"/>
</dbReference>
<dbReference type="GO" id="GO:0000155">
    <property type="term" value="F:phosphorelay sensor kinase activity"/>
    <property type="evidence" value="ECO:0007669"/>
    <property type="project" value="InterPro"/>
</dbReference>
<dbReference type="InterPro" id="IPR005467">
    <property type="entry name" value="His_kinase_dom"/>
</dbReference>
<keyword evidence="5" id="KW-0418">Kinase</keyword>
<comment type="catalytic activity">
    <reaction evidence="1">
        <text>ATP + protein L-histidine = ADP + protein N-phospho-L-histidine.</text>
        <dbReference type="EC" id="2.7.13.3"/>
    </reaction>
</comment>
<dbReference type="Pfam" id="PF12860">
    <property type="entry name" value="PAS_7"/>
    <property type="match status" value="2"/>
</dbReference>
<dbReference type="EC" id="2.7.13.3" evidence="2"/>
<dbReference type="Pfam" id="PF13188">
    <property type="entry name" value="PAS_8"/>
    <property type="match status" value="1"/>
</dbReference>
<dbReference type="RefSeq" id="WP_211937070.1">
    <property type="nucleotide sequence ID" value="NZ_CP073078.1"/>
</dbReference>
<dbReference type="SUPFAM" id="SSF55785">
    <property type="entry name" value="PYP-like sensor domain (PAS domain)"/>
    <property type="match status" value="3"/>
</dbReference>
<dbReference type="Gene3D" id="1.10.287.130">
    <property type="match status" value="1"/>
</dbReference>
<dbReference type="Proteomes" id="UP000676409">
    <property type="component" value="Chromosome"/>
</dbReference>
<keyword evidence="7" id="KW-1133">Transmembrane helix</keyword>
<sequence length="776" mass="83503">MAATDLIMAALFGSVCLAIGATLWALYVSRRAGGQVAEYRSRLDRLEGLADATQASAEAFDSAMITIEGGVAKLAWGGDTLSLCAEVLGLPEAELMVSPAQVIDALLAADPGQRRRLGALIEAGEACAFQVRGPKGMVSVDGRSAGACAWLKLQPILAAEGGLPPAARFAVLLDALPEPAWVCSAGGALVWANQAWLDATEAASLEDAITRKLVFDRAAVGLVSEAAAAGEPRQILRWAPVKGQRRAFRITAQPLEGGDIGVWAQDVTEAEDTREALKRHVEAHDETLNHLGDAVAIFSAAKRLLFHNTAFAQLWGLEPAWLAEGPSHAEVLDRLRQRRRLPETADYSRWKTGELAWYETLGPAPDDLWTLPDGRTLRVVRQPHPLGGLLLLFSDITGELRLKAQYNGLIQVQQATLDKLSDAVAVFGSDGRLRLHNEAFAKFWNVTSAQIETAADFDGVVELSMPRLHDQQFWRELKGRVTDPDPRARFAISGEAKTSDDRIVSYQSRPLPDGATLVAFADITDTRRLERAVADRSAALAEAERLKRDFVGNVSYELRTPLTTILGYSELLDRAGDALPERARGHVAAVRSAANQLAGSIDDVLDIAQIDAGEMALELGDVRIPELLAEAEARWARQAADVGVSITVACEKDIGLIRADNRRLGQILDHLVENAIDQTPPGGKVALSARRAHGEVQIQVSDTGRGIPFHVQAHIFDRFVGRERGGPGLGLALVKALIELHGGWVALESEPGAGATFTCHLPETAYEAAAGQAELF</sequence>
<dbReference type="EMBL" id="CP073078">
    <property type="protein sequence ID" value="QUD87018.1"/>
    <property type="molecule type" value="Genomic_DNA"/>
</dbReference>
<dbReference type="PRINTS" id="PR00344">
    <property type="entry name" value="BCTRLSENSOR"/>
</dbReference>
<keyword evidence="3" id="KW-0597">Phosphoprotein</keyword>
<dbReference type="PROSITE" id="PS50109">
    <property type="entry name" value="HIS_KIN"/>
    <property type="match status" value="1"/>
</dbReference>
<feature type="domain" description="Histidine kinase" evidence="8">
    <location>
        <begin position="553"/>
        <end position="765"/>
    </location>
</feature>
<dbReference type="PANTHER" id="PTHR43711">
    <property type="entry name" value="TWO-COMPONENT HISTIDINE KINASE"/>
    <property type="match status" value="1"/>
</dbReference>
<keyword evidence="6" id="KW-0902">Two-component regulatory system</keyword>
<evidence type="ECO:0000256" key="7">
    <source>
        <dbReference type="SAM" id="Phobius"/>
    </source>
</evidence>
<evidence type="ECO:0000313" key="10">
    <source>
        <dbReference type="Proteomes" id="UP000676409"/>
    </source>
</evidence>
<name>A0A975ITQ7_9CAUL</name>
<evidence type="ECO:0000256" key="4">
    <source>
        <dbReference type="ARBA" id="ARBA00022679"/>
    </source>
</evidence>
<dbReference type="Pfam" id="PF02518">
    <property type="entry name" value="HATPase_c"/>
    <property type="match status" value="1"/>
</dbReference>
<dbReference type="CDD" id="cd00082">
    <property type="entry name" value="HisKA"/>
    <property type="match status" value="1"/>
</dbReference>
<dbReference type="InterPro" id="IPR003594">
    <property type="entry name" value="HATPase_dom"/>
</dbReference>
<dbReference type="PANTHER" id="PTHR43711:SF1">
    <property type="entry name" value="HISTIDINE KINASE 1"/>
    <property type="match status" value="1"/>
</dbReference>
<dbReference type="Gene3D" id="3.30.565.10">
    <property type="entry name" value="Histidine kinase-like ATPase, C-terminal domain"/>
    <property type="match status" value="1"/>
</dbReference>
<dbReference type="InterPro" id="IPR036890">
    <property type="entry name" value="HATPase_C_sf"/>
</dbReference>
<dbReference type="InterPro" id="IPR035965">
    <property type="entry name" value="PAS-like_dom_sf"/>
</dbReference>
<dbReference type="CDD" id="cd00075">
    <property type="entry name" value="HATPase"/>
    <property type="match status" value="1"/>
</dbReference>
<keyword evidence="7" id="KW-0472">Membrane</keyword>
<protein>
    <recommendedName>
        <fullName evidence="2">histidine kinase</fullName>
        <ecNumber evidence="2">2.7.13.3</ecNumber>
    </recommendedName>
</protein>
<dbReference type="InterPro" id="IPR004358">
    <property type="entry name" value="Sig_transdc_His_kin-like_C"/>
</dbReference>
<evidence type="ECO:0000256" key="3">
    <source>
        <dbReference type="ARBA" id="ARBA00022553"/>
    </source>
</evidence>
<dbReference type="SMART" id="SM00387">
    <property type="entry name" value="HATPase_c"/>
    <property type="match status" value="1"/>
</dbReference>
<dbReference type="KEGG" id="caul:KCG34_18375"/>
<dbReference type="InterPro" id="IPR000014">
    <property type="entry name" value="PAS"/>
</dbReference>
<evidence type="ECO:0000313" key="9">
    <source>
        <dbReference type="EMBL" id="QUD87018.1"/>
    </source>
</evidence>
<proteinExistence type="predicted"/>
<dbReference type="InterPro" id="IPR003661">
    <property type="entry name" value="HisK_dim/P_dom"/>
</dbReference>
<dbReference type="Pfam" id="PF00512">
    <property type="entry name" value="HisKA"/>
    <property type="match status" value="1"/>
</dbReference>
<evidence type="ECO:0000259" key="8">
    <source>
        <dbReference type="PROSITE" id="PS50109"/>
    </source>
</evidence>
<feature type="transmembrane region" description="Helical" evidence="7">
    <location>
        <begin position="6"/>
        <end position="27"/>
    </location>
</feature>
<evidence type="ECO:0000256" key="1">
    <source>
        <dbReference type="ARBA" id="ARBA00000085"/>
    </source>
</evidence>